<evidence type="ECO:0000313" key="2">
    <source>
        <dbReference type="Proteomes" id="UP000321749"/>
    </source>
</evidence>
<accession>A0AA87USN4</accession>
<dbReference type="EMBL" id="BJUU01000020">
    <property type="protein sequence ID" value="GEK81121.1"/>
    <property type="molecule type" value="Genomic_DNA"/>
</dbReference>
<reference evidence="1 2" key="1">
    <citation type="submission" date="2019-07" db="EMBL/GenBank/DDBJ databases">
        <title>Whole genome shotgun sequence of Agrococcus baldri NBRC 103055.</title>
        <authorList>
            <person name="Hosoyama A."/>
            <person name="Uohara A."/>
            <person name="Ohji S."/>
            <person name="Ichikawa N."/>
        </authorList>
    </citation>
    <scope>NUCLEOTIDE SEQUENCE [LARGE SCALE GENOMIC DNA]</scope>
    <source>
        <strain evidence="1 2">NBRC 103055</strain>
    </source>
</reference>
<proteinExistence type="predicted"/>
<organism evidence="1 2">
    <name type="scientific">Agrococcus baldri</name>
    <dbReference type="NCBI Taxonomy" id="153730"/>
    <lineage>
        <taxon>Bacteria</taxon>
        <taxon>Bacillati</taxon>
        <taxon>Actinomycetota</taxon>
        <taxon>Actinomycetes</taxon>
        <taxon>Micrococcales</taxon>
        <taxon>Microbacteriaceae</taxon>
        <taxon>Agrococcus</taxon>
    </lineage>
</organism>
<dbReference type="AlphaFoldDB" id="A0AA87USN4"/>
<protein>
    <submittedName>
        <fullName evidence="1">Uncharacterized protein</fullName>
    </submittedName>
</protein>
<evidence type="ECO:0000313" key="1">
    <source>
        <dbReference type="EMBL" id="GEK81121.1"/>
    </source>
</evidence>
<keyword evidence="2" id="KW-1185">Reference proteome</keyword>
<sequence>MRYRWDEGAVTADGEEVARTGPGFWGLAPAFALGGAEWSYRNESEGLIGARDGIDVLSAERGRIWDASWRLAGLRGPMSLTRTSSWLLGKLRFDLERDGDRIAEVIPEGPWQYRPSLEVTGALDPAEAVFVLWVAARIDGRRPQRRIRPDGGMGGTAGGPA</sequence>
<gene>
    <name evidence="1" type="ORF">ABA31_24720</name>
</gene>
<dbReference type="Proteomes" id="UP000321749">
    <property type="component" value="Unassembled WGS sequence"/>
</dbReference>
<comment type="caution">
    <text evidence="1">The sequence shown here is derived from an EMBL/GenBank/DDBJ whole genome shotgun (WGS) entry which is preliminary data.</text>
</comment>
<dbReference type="RefSeq" id="WP_146796101.1">
    <property type="nucleotide sequence ID" value="NZ_BJUU01000020.1"/>
</dbReference>
<name>A0AA87USN4_9MICO</name>